<reference evidence="1" key="1">
    <citation type="submission" date="2022-06" db="EMBL/GenBank/DDBJ databases">
        <title>Phylogenomic reconstructions and comparative analyses of Kickxellomycotina fungi.</title>
        <authorList>
            <person name="Reynolds N.K."/>
            <person name="Stajich J.E."/>
            <person name="Barry K."/>
            <person name="Grigoriev I.V."/>
            <person name="Crous P."/>
            <person name="Smith M.E."/>
        </authorList>
    </citation>
    <scope>NUCLEOTIDE SEQUENCE</scope>
    <source>
        <strain evidence="1">RSA 2271</strain>
    </source>
</reference>
<keyword evidence="2" id="KW-1185">Reference proteome</keyword>
<organism evidence="1 2">
    <name type="scientific">Spiromyces aspiralis</name>
    <dbReference type="NCBI Taxonomy" id="68401"/>
    <lineage>
        <taxon>Eukaryota</taxon>
        <taxon>Fungi</taxon>
        <taxon>Fungi incertae sedis</taxon>
        <taxon>Zoopagomycota</taxon>
        <taxon>Kickxellomycotina</taxon>
        <taxon>Kickxellomycetes</taxon>
        <taxon>Kickxellales</taxon>
        <taxon>Kickxellaceae</taxon>
        <taxon>Spiromyces</taxon>
    </lineage>
</organism>
<proteinExistence type="predicted"/>
<evidence type="ECO:0000313" key="1">
    <source>
        <dbReference type="EMBL" id="KAJ1678672.1"/>
    </source>
</evidence>
<comment type="caution">
    <text evidence="1">The sequence shown here is derived from an EMBL/GenBank/DDBJ whole genome shotgun (WGS) entry which is preliminary data.</text>
</comment>
<accession>A0ACC1HTV6</accession>
<gene>
    <name evidence="1" type="ORF">EV182_003580</name>
</gene>
<feature type="non-terminal residue" evidence="1">
    <location>
        <position position="75"/>
    </location>
</feature>
<sequence>MAVAQMRGQGARAGTKTTATAMALDDTAGADGYSWEEEYKRSWDVLQEDEHGSLKNTIIKIKNQKRQRLVRDTET</sequence>
<evidence type="ECO:0000313" key="2">
    <source>
        <dbReference type="Proteomes" id="UP001145114"/>
    </source>
</evidence>
<dbReference type="EMBL" id="JAMZIH010000951">
    <property type="protein sequence ID" value="KAJ1678672.1"/>
    <property type="molecule type" value="Genomic_DNA"/>
</dbReference>
<protein>
    <submittedName>
        <fullName evidence="1">Uncharacterized protein</fullName>
    </submittedName>
</protein>
<name>A0ACC1HTV6_9FUNG</name>
<dbReference type="Proteomes" id="UP001145114">
    <property type="component" value="Unassembled WGS sequence"/>
</dbReference>